<feature type="compositionally biased region" description="Basic and acidic residues" evidence="1">
    <location>
        <begin position="1"/>
        <end position="15"/>
    </location>
</feature>
<gene>
    <name evidence="2" type="ordered locus">BOV_0077</name>
</gene>
<proteinExistence type="predicted"/>
<name>A0A0H3AQY8_BRUO2</name>
<accession>A0A0H3AQY8</accession>
<organism evidence="2 3">
    <name type="scientific">Brucella ovis (strain ATCC 25840 / 63/290 / NCTC 10512)</name>
    <dbReference type="NCBI Taxonomy" id="444178"/>
    <lineage>
        <taxon>Bacteria</taxon>
        <taxon>Pseudomonadati</taxon>
        <taxon>Pseudomonadota</taxon>
        <taxon>Alphaproteobacteria</taxon>
        <taxon>Hyphomicrobiales</taxon>
        <taxon>Brucellaceae</taxon>
        <taxon>Brucella/Ochrobactrum group</taxon>
        <taxon>Brucella</taxon>
    </lineage>
</organism>
<dbReference type="AlphaFoldDB" id="A0A0H3AQY8"/>
<dbReference type="Gene3D" id="2.60.40.1880">
    <property type="entry name" value="Invasion associated locus B (IalB) protein"/>
    <property type="match status" value="1"/>
</dbReference>
<reference evidence="3" key="1">
    <citation type="journal article" date="2009" name="PLoS ONE">
        <title>Genome degradation in Brucella ovis corresponds with narrowing of its host range and tissue tropism.</title>
        <authorList>
            <person name="Tsolis R.M."/>
            <person name="Seshadri R."/>
            <person name="Santos R.L."/>
            <person name="Sangari F.J."/>
            <person name="Lobo J.M."/>
            <person name="de Jong M.F."/>
            <person name="Ren Q."/>
            <person name="Myers G."/>
            <person name="Brinkac L.M."/>
            <person name="Nelson W.C."/>
            <person name="Deboy R.T."/>
            <person name="Angiuoli S."/>
            <person name="Khouri H."/>
            <person name="Dimitrov G."/>
            <person name="Robinson J.R."/>
            <person name="Mulligan S."/>
            <person name="Walker R.L."/>
            <person name="Elzer P.E."/>
            <person name="Hassan K.A."/>
            <person name="Paulsen I.T."/>
        </authorList>
    </citation>
    <scope>NUCLEOTIDE SEQUENCE [LARGE SCALE GENOMIC DNA]</scope>
    <source>
        <strain evidence="3">ATCC 25840 / 63/290 / NCTC 10512</strain>
    </source>
</reference>
<protein>
    <submittedName>
        <fullName evidence="2">Uncharacterized protein</fullName>
    </submittedName>
</protein>
<feature type="region of interest" description="Disordered" evidence="1">
    <location>
        <begin position="1"/>
        <end position="22"/>
    </location>
</feature>
<dbReference type="Proteomes" id="UP000006383">
    <property type="component" value="Chromosome I"/>
</dbReference>
<keyword evidence="3" id="KW-1185">Reference proteome</keyword>
<dbReference type="EMBL" id="CP000708">
    <property type="protein sequence ID" value="ABQ61061.1"/>
    <property type="molecule type" value="Genomic_DNA"/>
</dbReference>
<dbReference type="InterPro" id="IPR038696">
    <property type="entry name" value="IalB_sf"/>
</dbReference>
<dbReference type="Pfam" id="PF06776">
    <property type="entry name" value="IalB"/>
    <property type="match status" value="1"/>
</dbReference>
<evidence type="ECO:0000313" key="2">
    <source>
        <dbReference type="EMBL" id="ABQ61061.1"/>
    </source>
</evidence>
<dbReference type="HOGENOM" id="CLU_100562_2_0_5"/>
<evidence type="ECO:0000313" key="3">
    <source>
        <dbReference type="Proteomes" id="UP000006383"/>
    </source>
</evidence>
<dbReference type="KEGG" id="bov:BOV_0077"/>
<sequence length="204" mass="21893">MRLEMYQDSKIERSEPGGTGAAGALKFEANEREPVKTMLGKSIVAASVFTIAMAGSALAQTPSQIKQFDAWGAYSYQSGNGKVCYALSVPTQKAPANVDHGDNFFLVSQKPGQNVSFEPQFMAGYELNPNAKVIVTIGNRNFTMFVNGKSGWMENAAEEPQLVAAMRGGADMKVQAQSKRGTKTSYTYSLKGISAALAAIQKCK</sequence>
<dbReference type="InterPro" id="IPR010642">
    <property type="entry name" value="Invasion_prot_B"/>
</dbReference>
<evidence type="ECO:0000256" key="1">
    <source>
        <dbReference type="SAM" id="MobiDB-lite"/>
    </source>
</evidence>